<dbReference type="InterPro" id="IPR025836">
    <property type="entry name" value="Zn_knuckle_CX2CX4HX4C"/>
</dbReference>
<sequence length="247" mass="28370">MGKPRGVQGKRAEIKAVPVFLQEQNRSGESLEGKPMDLQKCLAATKKMGEKRRRVGEGTRRGEHITPRSGLSWTDFRYEHMPSFCYYCGVTGHDESSCRCAEEDGKEGENRSKKLSPWLKAKQIGKRVEKGDREKGEEAEERSWPACQCWTLRRTNTTNSTEHKTEEKNNRATPVKSTKKQETYERGNLLRGVEEGIGKEESKTRAPLQEVTNTTNEERPTLIRKWKRQARDTRVNQEDNKSEKGLE</sequence>
<gene>
    <name evidence="3" type="ORF">PIB30_002453</name>
</gene>
<protein>
    <recommendedName>
        <fullName evidence="2">Zinc knuckle CX2CX4HX4C domain-containing protein</fullName>
    </recommendedName>
</protein>
<feature type="region of interest" description="Disordered" evidence="1">
    <location>
        <begin position="45"/>
        <end position="69"/>
    </location>
</feature>
<keyword evidence="4" id="KW-1185">Reference proteome</keyword>
<feature type="compositionally biased region" description="Basic and acidic residues" evidence="1">
    <location>
        <begin position="229"/>
        <end position="247"/>
    </location>
</feature>
<evidence type="ECO:0000256" key="1">
    <source>
        <dbReference type="SAM" id="MobiDB-lite"/>
    </source>
</evidence>
<comment type="caution">
    <text evidence="3">The sequence shown here is derived from an EMBL/GenBank/DDBJ whole genome shotgun (WGS) entry which is preliminary data.</text>
</comment>
<feature type="region of interest" description="Disordered" evidence="1">
    <location>
        <begin position="155"/>
        <end position="247"/>
    </location>
</feature>
<feature type="compositionally biased region" description="Basic and acidic residues" evidence="1">
    <location>
        <begin position="99"/>
        <end position="112"/>
    </location>
</feature>
<organism evidence="3 4">
    <name type="scientific">Stylosanthes scabra</name>
    <dbReference type="NCBI Taxonomy" id="79078"/>
    <lineage>
        <taxon>Eukaryota</taxon>
        <taxon>Viridiplantae</taxon>
        <taxon>Streptophyta</taxon>
        <taxon>Embryophyta</taxon>
        <taxon>Tracheophyta</taxon>
        <taxon>Spermatophyta</taxon>
        <taxon>Magnoliopsida</taxon>
        <taxon>eudicotyledons</taxon>
        <taxon>Gunneridae</taxon>
        <taxon>Pentapetalae</taxon>
        <taxon>rosids</taxon>
        <taxon>fabids</taxon>
        <taxon>Fabales</taxon>
        <taxon>Fabaceae</taxon>
        <taxon>Papilionoideae</taxon>
        <taxon>50 kb inversion clade</taxon>
        <taxon>dalbergioids sensu lato</taxon>
        <taxon>Dalbergieae</taxon>
        <taxon>Pterocarpus clade</taxon>
        <taxon>Stylosanthes</taxon>
    </lineage>
</organism>
<name>A0ABU6W1I5_9FABA</name>
<proteinExistence type="predicted"/>
<feature type="compositionally biased region" description="Basic and acidic residues" evidence="1">
    <location>
        <begin position="55"/>
        <end position="66"/>
    </location>
</feature>
<evidence type="ECO:0000313" key="3">
    <source>
        <dbReference type="EMBL" id="MED6179629.1"/>
    </source>
</evidence>
<accession>A0ABU6W1I5</accession>
<feature type="compositionally biased region" description="Basic and acidic residues" evidence="1">
    <location>
        <begin position="161"/>
        <end position="170"/>
    </location>
</feature>
<reference evidence="3 4" key="1">
    <citation type="journal article" date="2023" name="Plants (Basel)">
        <title>Bridging the Gap: Combining Genomics and Transcriptomics Approaches to Understand Stylosanthes scabra, an Orphan Legume from the Brazilian Caatinga.</title>
        <authorList>
            <person name="Ferreira-Neto J.R.C."/>
            <person name="da Silva M.D."/>
            <person name="Binneck E."/>
            <person name="de Melo N.F."/>
            <person name="da Silva R.H."/>
            <person name="de Melo A.L.T.M."/>
            <person name="Pandolfi V."/>
            <person name="Bustamante F.O."/>
            <person name="Brasileiro-Vidal A.C."/>
            <person name="Benko-Iseppon A.M."/>
        </authorList>
    </citation>
    <scope>NUCLEOTIDE SEQUENCE [LARGE SCALE GENOMIC DNA]</scope>
    <source>
        <tissue evidence="3">Leaves</tissue>
    </source>
</reference>
<evidence type="ECO:0000313" key="4">
    <source>
        <dbReference type="Proteomes" id="UP001341840"/>
    </source>
</evidence>
<feature type="compositionally biased region" description="Basic and acidic residues" evidence="1">
    <location>
        <begin position="126"/>
        <end position="136"/>
    </location>
</feature>
<dbReference type="Proteomes" id="UP001341840">
    <property type="component" value="Unassembled WGS sequence"/>
</dbReference>
<evidence type="ECO:0000259" key="2">
    <source>
        <dbReference type="Pfam" id="PF14392"/>
    </source>
</evidence>
<dbReference type="Pfam" id="PF14392">
    <property type="entry name" value="zf-CCHC_4"/>
    <property type="match status" value="1"/>
</dbReference>
<feature type="compositionally biased region" description="Basic and acidic residues" evidence="1">
    <location>
        <begin position="192"/>
        <end position="204"/>
    </location>
</feature>
<feature type="region of interest" description="Disordered" evidence="1">
    <location>
        <begin position="99"/>
        <end position="142"/>
    </location>
</feature>
<dbReference type="EMBL" id="JASCZI010181247">
    <property type="protein sequence ID" value="MED6179629.1"/>
    <property type="molecule type" value="Genomic_DNA"/>
</dbReference>
<feature type="domain" description="Zinc knuckle CX2CX4HX4C" evidence="2">
    <location>
        <begin position="72"/>
        <end position="99"/>
    </location>
</feature>